<protein>
    <submittedName>
        <fullName evidence="3">FhuF 2Fe-2S C-terminal domain-containing protein</fullName>
    </submittedName>
</protein>
<feature type="region of interest" description="Disordered" evidence="1">
    <location>
        <begin position="1"/>
        <end position="22"/>
    </location>
</feature>
<proteinExistence type="predicted"/>
<keyword evidence="4" id="KW-1185">Reference proteome</keyword>
<reference evidence="3 4" key="1">
    <citation type="submission" date="2017-06" db="EMBL/GenBank/DDBJ databases">
        <authorList>
            <person name="Kim H.J."/>
            <person name="Triplett B.A."/>
        </authorList>
    </citation>
    <scope>NUCLEOTIDE SEQUENCE [LARGE SCALE GENOMIC DNA]</scope>
    <source>
        <strain evidence="3 4">DSM 44272</strain>
    </source>
</reference>
<feature type="domain" description="Ferric siderophore reductase C-terminal" evidence="2">
    <location>
        <begin position="269"/>
        <end position="287"/>
    </location>
</feature>
<accession>A0A238ZGJ4</accession>
<name>A0A238ZGJ4_9ACTN</name>
<evidence type="ECO:0000256" key="1">
    <source>
        <dbReference type="SAM" id="MobiDB-lite"/>
    </source>
</evidence>
<dbReference type="AlphaFoldDB" id="A0A238ZGJ4"/>
<dbReference type="Proteomes" id="UP000198403">
    <property type="component" value="Unassembled WGS sequence"/>
</dbReference>
<organism evidence="3 4">
    <name type="scientific">Blastococcus mobilis</name>
    <dbReference type="NCBI Taxonomy" id="1938746"/>
    <lineage>
        <taxon>Bacteria</taxon>
        <taxon>Bacillati</taxon>
        <taxon>Actinomycetota</taxon>
        <taxon>Actinomycetes</taxon>
        <taxon>Geodermatophilales</taxon>
        <taxon>Geodermatophilaceae</taxon>
        <taxon>Blastococcus</taxon>
    </lineage>
</organism>
<evidence type="ECO:0000313" key="3">
    <source>
        <dbReference type="EMBL" id="SNR82259.1"/>
    </source>
</evidence>
<gene>
    <name evidence="3" type="ORF">SAMN06272737_12851</name>
</gene>
<evidence type="ECO:0000259" key="2">
    <source>
        <dbReference type="Pfam" id="PF11575"/>
    </source>
</evidence>
<dbReference type="Pfam" id="PF11575">
    <property type="entry name" value="FhuF_C"/>
    <property type="match status" value="1"/>
</dbReference>
<evidence type="ECO:0000313" key="4">
    <source>
        <dbReference type="Proteomes" id="UP000198403"/>
    </source>
</evidence>
<sequence>MGLATPPLTLESSPWQDPASRHGAYGTVRASFASSTGRGKEQVRTEWRAAMQEDDGVTVPTAAQALAAAATLGPFSAVAGVPGPGWVTWAALVDGGPLERRVVDVRAALAAGPGSPDVDLRVAASLAHLGLVARLVSPLLGAALTSGVLPVAPPSGVHLRLAGRNPLPLTLPSAQAVPVADSAALAAALDRCWLAPAVLPLSAAVAVRTGLSRSVLDGNAVSAVAGALRMAAAARPELVGPAAAALDEVLFHGALAGTGRRRDDGSFVRRSCCLLYRLPSAGTCGDCILA</sequence>
<dbReference type="GO" id="GO:0051537">
    <property type="term" value="F:2 iron, 2 sulfur cluster binding"/>
    <property type="evidence" value="ECO:0007669"/>
    <property type="project" value="InterPro"/>
</dbReference>
<dbReference type="EMBL" id="FZNO01000028">
    <property type="protein sequence ID" value="SNR82259.1"/>
    <property type="molecule type" value="Genomic_DNA"/>
</dbReference>
<dbReference type="InterPro" id="IPR024726">
    <property type="entry name" value="FhuF_C"/>
</dbReference>